<name>X1EQH9_9ZZZZ</name>
<accession>X1EQH9</accession>
<dbReference type="AlphaFoldDB" id="X1EQH9"/>
<proteinExistence type="predicted"/>
<feature type="non-terminal residue" evidence="1">
    <location>
        <position position="1"/>
    </location>
</feature>
<sequence>KIGSDVPAPSKDPQAGEWRNVEMEYIQVIDYGPLAKDLTGWTIRDDSGVKFTFPQHQISLKEEGVVKKSFTVLTMIFAARSKGKPKIPVDIAGRAMEHILFS</sequence>
<reference evidence="1" key="1">
    <citation type="journal article" date="2014" name="Front. Microbiol.">
        <title>High frequency of phylogenetically diverse reductive dehalogenase-homologous genes in deep subseafloor sedimentary metagenomes.</title>
        <authorList>
            <person name="Kawai M."/>
            <person name="Futagami T."/>
            <person name="Toyoda A."/>
            <person name="Takaki Y."/>
            <person name="Nishi S."/>
            <person name="Hori S."/>
            <person name="Arai W."/>
            <person name="Tsubouchi T."/>
            <person name="Morono Y."/>
            <person name="Uchiyama I."/>
            <person name="Ito T."/>
            <person name="Fujiyama A."/>
            <person name="Inagaki F."/>
            <person name="Takami H."/>
        </authorList>
    </citation>
    <scope>NUCLEOTIDE SEQUENCE</scope>
    <source>
        <strain evidence="1">Expedition CK06-06</strain>
    </source>
</reference>
<evidence type="ECO:0008006" key="2">
    <source>
        <dbReference type="Google" id="ProtNLM"/>
    </source>
</evidence>
<gene>
    <name evidence="1" type="ORF">S03H2_15642</name>
</gene>
<protein>
    <recommendedName>
        <fullName evidence="2">LTD domain-containing protein</fullName>
    </recommendedName>
</protein>
<dbReference type="EMBL" id="BARU01007962">
    <property type="protein sequence ID" value="GAH34847.1"/>
    <property type="molecule type" value="Genomic_DNA"/>
</dbReference>
<evidence type="ECO:0000313" key="1">
    <source>
        <dbReference type="EMBL" id="GAH34847.1"/>
    </source>
</evidence>
<comment type="caution">
    <text evidence="1">The sequence shown here is derived from an EMBL/GenBank/DDBJ whole genome shotgun (WGS) entry which is preliminary data.</text>
</comment>
<organism evidence="1">
    <name type="scientific">marine sediment metagenome</name>
    <dbReference type="NCBI Taxonomy" id="412755"/>
    <lineage>
        <taxon>unclassified sequences</taxon>
        <taxon>metagenomes</taxon>
        <taxon>ecological metagenomes</taxon>
    </lineage>
</organism>